<dbReference type="InterPro" id="IPR005474">
    <property type="entry name" value="Transketolase_N"/>
</dbReference>
<dbReference type="Gene3D" id="3.40.50.970">
    <property type="match status" value="1"/>
</dbReference>
<comment type="similarity">
    <text evidence="2">Belongs to the transketolase family.</text>
</comment>
<evidence type="ECO:0000313" key="6">
    <source>
        <dbReference type="Proteomes" id="UP000033841"/>
    </source>
</evidence>
<evidence type="ECO:0000256" key="1">
    <source>
        <dbReference type="ARBA" id="ARBA00001964"/>
    </source>
</evidence>
<dbReference type="AlphaFoldDB" id="A0A0G0LI00"/>
<dbReference type="CDD" id="cd02012">
    <property type="entry name" value="TPP_TK"/>
    <property type="match status" value="1"/>
</dbReference>
<comment type="cofactor">
    <cofactor evidence="1">
        <name>thiamine diphosphate</name>
        <dbReference type="ChEBI" id="CHEBI:58937"/>
    </cofactor>
</comment>
<dbReference type="EMBL" id="LBVR01000010">
    <property type="protein sequence ID" value="KKQ91513.1"/>
    <property type="molecule type" value="Genomic_DNA"/>
</dbReference>
<sequence>MAITPCVLYTECMILSQSGPSLKELSRQLRLDLLDMIYQSGHGHIGGSLSALNPIIAVYFSPIFNFKKDHFVLSAGHLCPALYVVLAKAAYFPKDLLSSYSSFGSILQGHVSTQVPGVEYSSGSLGQGLSFAAGLALGDKSHTTICLTSDGEHNEGQIWEAAMFASKYKLGNLINIVDHNKYQIDGSTDQIMPTNDLAAKYIRFGWTVLTVNGDNINQVINTLKKAKNSNYPVCIIANTTYGKGISFMQYDFKYHSVDNLSQNLYLRARKEILNAK</sequence>
<evidence type="ECO:0000313" key="5">
    <source>
        <dbReference type="EMBL" id="KKQ91513.1"/>
    </source>
</evidence>
<gene>
    <name evidence="5" type="ORF">UT14_C0010G0003</name>
</gene>
<dbReference type="PATRIC" id="fig|1618489.3.peg.207"/>
<dbReference type="PANTHER" id="PTHR47514">
    <property type="entry name" value="TRANSKETOLASE N-TERMINAL SECTION-RELATED"/>
    <property type="match status" value="1"/>
</dbReference>
<name>A0A0G0LI00_9BACT</name>
<reference evidence="5 6" key="1">
    <citation type="journal article" date="2015" name="Nature">
        <title>rRNA introns, odd ribosomes, and small enigmatic genomes across a large radiation of phyla.</title>
        <authorList>
            <person name="Brown C.T."/>
            <person name="Hug L.A."/>
            <person name="Thomas B.C."/>
            <person name="Sharon I."/>
            <person name="Castelle C.J."/>
            <person name="Singh A."/>
            <person name="Wilkins M.J."/>
            <person name="Williams K.H."/>
            <person name="Banfield J.F."/>
        </authorList>
    </citation>
    <scope>NUCLEOTIDE SEQUENCE [LARGE SCALE GENOMIC DNA]</scope>
</reference>
<evidence type="ECO:0000256" key="2">
    <source>
        <dbReference type="ARBA" id="ARBA00007131"/>
    </source>
</evidence>
<organism evidence="5 6">
    <name type="scientific">Candidatus Shapirobacteria bacterium GW2011_GWE1_38_92</name>
    <dbReference type="NCBI Taxonomy" id="1618489"/>
    <lineage>
        <taxon>Bacteria</taxon>
        <taxon>Candidatus Shapironibacteriota</taxon>
    </lineage>
</organism>
<protein>
    <submittedName>
        <fullName evidence="5">Transketolase</fullName>
    </submittedName>
</protein>
<accession>A0A0G0LI00</accession>
<dbReference type="Proteomes" id="UP000033841">
    <property type="component" value="Unassembled WGS sequence"/>
</dbReference>
<comment type="caution">
    <text evidence="5">The sequence shown here is derived from an EMBL/GenBank/DDBJ whole genome shotgun (WGS) entry which is preliminary data.</text>
</comment>
<proteinExistence type="inferred from homology"/>
<dbReference type="SUPFAM" id="SSF52518">
    <property type="entry name" value="Thiamin diphosphate-binding fold (THDP-binding)"/>
    <property type="match status" value="1"/>
</dbReference>
<evidence type="ECO:0000256" key="3">
    <source>
        <dbReference type="ARBA" id="ARBA00023052"/>
    </source>
</evidence>
<dbReference type="PANTHER" id="PTHR47514:SF1">
    <property type="entry name" value="TRANSKETOLASE N-TERMINAL SECTION-RELATED"/>
    <property type="match status" value="1"/>
</dbReference>
<keyword evidence="3" id="KW-0786">Thiamine pyrophosphate</keyword>
<dbReference type="Pfam" id="PF00456">
    <property type="entry name" value="Transketolase_N"/>
    <property type="match status" value="1"/>
</dbReference>
<evidence type="ECO:0000259" key="4">
    <source>
        <dbReference type="Pfam" id="PF00456"/>
    </source>
</evidence>
<dbReference type="InterPro" id="IPR029061">
    <property type="entry name" value="THDP-binding"/>
</dbReference>
<feature type="domain" description="Transketolase N-terminal" evidence="4">
    <location>
        <begin position="27"/>
        <end position="251"/>
    </location>
</feature>